<keyword evidence="2" id="KW-0456">Lyase</keyword>
<evidence type="ECO:0000313" key="3">
    <source>
        <dbReference type="Proteomes" id="UP000463857"/>
    </source>
</evidence>
<dbReference type="Gene3D" id="3.90.226.10">
    <property type="entry name" value="2-enoyl-CoA Hydratase, Chain A, domain 1"/>
    <property type="match status" value="1"/>
</dbReference>
<keyword evidence="3" id="KW-1185">Reference proteome</keyword>
<name>A0A7L4YPX4_9ACTN</name>
<dbReference type="InterPro" id="IPR029045">
    <property type="entry name" value="ClpP/crotonase-like_dom_sf"/>
</dbReference>
<dbReference type="PANTHER" id="PTHR43684:SF4">
    <property type="entry name" value="ENOYL-COA HYDRATASE_ISOMERASE FAMILY PROTEIN (AFU_ORTHOLOGUE AFUA_1G01890)"/>
    <property type="match status" value="1"/>
</dbReference>
<dbReference type="RefSeq" id="WP_159546353.1">
    <property type="nucleotide sequence ID" value="NZ_CP047156.1"/>
</dbReference>
<dbReference type="NCBIfam" id="NF006109">
    <property type="entry name" value="PRK08260.1"/>
    <property type="match status" value="1"/>
</dbReference>
<protein>
    <submittedName>
        <fullName evidence="2">Enoyl-CoA hydratase</fullName>
        <ecNumber evidence="2">4.2.1.17</ecNumber>
    </submittedName>
</protein>
<dbReference type="EMBL" id="CP047156">
    <property type="protein sequence ID" value="QHC01216.1"/>
    <property type="molecule type" value="Genomic_DNA"/>
</dbReference>
<evidence type="ECO:0000256" key="1">
    <source>
        <dbReference type="ARBA" id="ARBA00005254"/>
    </source>
</evidence>
<evidence type="ECO:0000313" key="2">
    <source>
        <dbReference type="EMBL" id="QHC01216.1"/>
    </source>
</evidence>
<dbReference type="Proteomes" id="UP000463857">
    <property type="component" value="Chromosome"/>
</dbReference>
<dbReference type="SUPFAM" id="SSF52096">
    <property type="entry name" value="ClpP/crotonase"/>
    <property type="match status" value="1"/>
</dbReference>
<sequence length="305" mass="32658">MSNDSASEYTEIIYDVSDQIATITLNRPDKLNAFTSTMARELISAFKAADADDDVRVVILTGAGRGFCAGADLGRGGSTFNATDEKRQAERKDFGTIDGVPRDGGGAVTMTIAACRKPVIVAVNGPAVGIGVTMTLPADVRIAAQSARFGFVFARRGIVPEAGSSWFLPRVVGISQAMEWVATGRVFSADEALAGRLVSRVVPDDELLSTARTLAEEIVQNTSSVSVAVARQMLWSMLGEDSPWDGHRADSRAMYELGQGQDVAEGVQSFLEKRPAKFPAKVSADYPDLRRAAWPPRPDDVDSQL</sequence>
<gene>
    <name evidence="2" type="ORF">EK0264_13570</name>
</gene>
<proteinExistence type="inferred from homology"/>
<dbReference type="GO" id="GO:0004300">
    <property type="term" value="F:enoyl-CoA hydratase activity"/>
    <property type="evidence" value="ECO:0007669"/>
    <property type="project" value="UniProtKB-EC"/>
</dbReference>
<organism evidence="2 3">
    <name type="scientific">Epidermidibacterium keratini</name>
    <dbReference type="NCBI Taxonomy" id="1891644"/>
    <lineage>
        <taxon>Bacteria</taxon>
        <taxon>Bacillati</taxon>
        <taxon>Actinomycetota</taxon>
        <taxon>Actinomycetes</taxon>
        <taxon>Sporichthyales</taxon>
        <taxon>Sporichthyaceae</taxon>
        <taxon>Epidermidibacterium</taxon>
    </lineage>
</organism>
<dbReference type="CDD" id="cd06558">
    <property type="entry name" value="crotonase-like"/>
    <property type="match status" value="1"/>
</dbReference>
<dbReference type="InterPro" id="IPR051053">
    <property type="entry name" value="ECH/Chromodomain_protein"/>
</dbReference>
<comment type="similarity">
    <text evidence="1">Belongs to the enoyl-CoA hydratase/isomerase family.</text>
</comment>
<dbReference type="InterPro" id="IPR001753">
    <property type="entry name" value="Enoyl-CoA_hydra/iso"/>
</dbReference>
<dbReference type="InParanoid" id="A0A7L4YPX4"/>
<dbReference type="KEGG" id="eke:EK0264_13570"/>
<dbReference type="Pfam" id="PF00378">
    <property type="entry name" value="ECH_1"/>
    <property type="match status" value="1"/>
</dbReference>
<dbReference type="OrthoDB" id="9777711at2"/>
<reference evidence="2 3" key="1">
    <citation type="journal article" date="2018" name="Int. J. Syst. Evol. Microbiol.">
        <title>Epidermidibacterium keratini gen. nov., sp. nov., a member of the family Sporichthyaceae, isolated from keratin epidermis.</title>
        <authorList>
            <person name="Lee D.G."/>
            <person name="Trujillo M.E."/>
            <person name="Kang S."/>
            <person name="Nam J.J."/>
            <person name="Kim Y.J."/>
        </authorList>
    </citation>
    <scope>NUCLEOTIDE SEQUENCE [LARGE SCALE GENOMIC DNA]</scope>
    <source>
        <strain evidence="2 3">EPI-7</strain>
    </source>
</reference>
<dbReference type="PANTHER" id="PTHR43684">
    <property type="match status" value="1"/>
</dbReference>
<dbReference type="AlphaFoldDB" id="A0A7L4YPX4"/>
<dbReference type="EC" id="4.2.1.17" evidence="2"/>
<accession>A0A7L4YPX4</accession>